<proteinExistence type="predicted"/>
<dbReference type="Proteomes" id="UP000054776">
    <property type="component" value="Unassembled WGS sequence"/>
</dbReference>
<dbReference type="OrthoDB" id="10399319at2759"/>
<dbReference type="AlphaFoldDB" id="A0A0V0YRS1"/>
<sequence>MIEADRPFMFIGAKRAVRTFCLKNVPQSSGD</sequence>
<evidence type="ECO:0000313" key="1">
    <source>
        <dbReference type="EMBL" id="KRY02832.1"/>
    </source>
</evidence>
<evidence type="ECO:0000313" key="2">
    <source>
        <dbReference type="Proteomes" id="UP000054776"/>
    </source>
</evidence>
<protein>
    <submittedName>
        <fullName evidence="1">Uncharacterized protein</fullName>
    </submittedName>
</protein>
<reference evidence="1 2" key="1">
    <citation type="submission" date="2015-01" db="EMBL/GenBank/DDBJ databases">
        <title>Evolution of Trichinella species and genotypes.</title>
        <authorList>
            <person name="Korhonen P.K."/>
            <person name="Edoardo P."/>
            <person name="Giuseppe L.R."/>
            <person name="Gasser R.B."/>
        </authorList>
    </citation>
    <scope>NUCLEOTIDE SEQUENCE [LARGE SCALE GENOMIC DNA]</scope>
    <source>
        <strain evidence="1">ISS3</strain>
    </source>
</reference>
<gene>
    <name evidence="1" type="ORF">T01_3447</name>
</gene>
<keyword evidence="2" id="KW-1185">Reference proteome</keyword>
<name>A0A0V0YRS1_TRISP</name>
<accession>A0A0V0YRS1</accession>
<dbReference type="EMBL" id="JYDH01005755">
    <property type="protein sequence ID" value="KRY02832.1"/>
    <property type="molecule type" value="Genomic_DNA"/>
</dbReference>
<comment type="caution">
    <text evidence="1">The sequence shown here is derived from an EMBL/GenBank/DDBJ whole genome shotgun (WGS) entry which is preliminary data.</text>
</comment>
<dbReference type="InParanoid" id="A0A0V0YRS1"/>
<organism evidence="1 2">
    <name type="scientific">Trichinella spiralis</name>
    <name type="common">Trichina worm</name>
    <dbReference type="NCBI Taxonomy" id="6334"/>
    <lineage>
        <taxon>Eukaryota</taxon>
        <taxon>Metazoa</taxon>
        <taxon>Ecdysozoa</taxon>
        <taxon>Nematoda</taxon>
        <taxon>Enoplea</taxon>
        <taxon>Dorylaimia</taxon>
        <taxon>Trichinellida</taxon>
        <taxon>Trichinellidae</taxon>
        <taxon>Trichinella</taxon>
    </lineage>
</organism>